<evidence type="ECO:0000256" key="2">
    <source>
        <dbReference type="ARBA" id="ARBA00022517"/>
    </source>
</evidence>
<evidence type="ECO:0000256" key="5">
    <source>
        <dbReference type="ARBA" id="ARBA00022679"/>
    </source>
</evidence>
<dbReference type="EC" id="2.1.1.-" evidence="9"/>
<protein>
    <submittedName>
        <fullName evidence="9">Ribosomal RNA small subunit methyltransferase Nep1</fullName>
        <ecNumber evidence="9">2.1.1.-</ecNumber>
    </submittedName>
</protein>
<keyword evidence="2" id="KW-0690">Ribosome biogenesis</keyword>
<keyword evidence="7" id="KW-0699">rRNA-binding</keyword>
<evidence type="ECO:0000313" key="10">
    <source>
        <dbReference type="Proteomes" id="UP001208689"/>
    </source>
</evidence>
<reference evidence="9" key="1">
    <citation type="submission" date="2022-09" db="EMBL/GenBank/DDBJ databases">
        <title>Actin cytoskeleton and complex cell architecture in an #Asgard archaeon.</title>
        <authorList>
            <person name="Ponce Toledo R.I."/>
            <person name="Schleper C."/>
            <person name="Rodrigues Oliveira T."/>
            <person name="Wollweber F."/>
            <person name="Xu J."/>
            <person name="Rittmann S."/>
            <person name="Klingl A."/>
            <person name="Pilhofer M."/>
        </authorList>
    </citation>
    <scope>NUCLEOTIDE SEQUENCE</scope>
    <source>
        <strain evidence="9">B-35</strain>
    </source>
</reference>
<name>A0ABY6HN67_9ARCH</name>
<dbReference type="InterPro" id="IPR029026">
    <property type="entry name" value="tRNA_m1G_MTases_N"/>
</dbReference>
<dbReference type="PANTHER" id="PTHR12636:SF5">
    <property type="entry name" value="RIBOSOMAL RNA SMALL SUBUNIT METHYLTRANSFERASE NEP1"/>
    <property type="match status" value="1"/>
</dbReference>
<dbReference type="GO" id="GO:0008168">
    <property type="term" value="F:methyltransferase activity"/>
    <property type="evidence" value="ECO:0007669"/>
    <property type="project" value="UniProtKB-KW"/>
</dbReference>
<evidence type="ECO:0000256" key="7">
    <source>
        <dbReference type="ARBA" id="ARBA00022730"/>
    </source>
</evidence>
<evidence type="ECO:0000256" key="8">
    <source>
        <dbReference type="ARBA" id="ARBA00022884"/>
    </source>
</evidence>
<organism evidence="9 10">
    <name type="scientific">Candidatus Lokiarchaeum ossiferum</name>
    <dbReference type="NCBI Taxonomy" id="2951803"/>
    <lineage>
        <taxon>Archaea</taxon>
        <taxon>Promethearchaeati</taxon>
        <taxon>Promethearchaeota</taxon>
        <taxon>Promethearchaeia</taxon>
        <taxon>Promethearchaeales</taxon>
        <taxon>Promethearchaeaceae</taxon>
        <taxon>Candidatus Lokiarchaeum</taxon>
    </lineage>
</organism>
<comment type="similarity">
    <text evidence="1">Belongs to the class IV-like SAM-binding methyltransferase superfamily. RNA methyltransferase NEP1 family.</text>
</comment>
<dbReference type="GO" id="GO:0032259">
    <property type="term" value="P:methylation"/>
    <property type="evidence" value="ECO:0007669"/>
    <property type="project" value="UniProtKB-KW"/>
</dbReference>
<keyword evidence="3" id="KW-0698">rRNA processing</keyword>
<evidence type="ECO:0000256" key="3">
    <source>
        <dbReference type="ARBA" id="ARBA00022552"/>
    </source>
</evidence>
<sequence>MLHMILTETALEMIPSEYDKDPIVKKWIQKFNNAARLLDTSLHHHLLAKLKNSEKRGRPDILHHFLLDTLGSPANFAGEIKIYFHTKSALYSVSSDMRCPRDYHRFKALMVQLLEVGNIPKKKPYFIRRETENFSHWLTAKFSEKNIYHFTAAGQIYSLKEISDAIAISEEDSVVLIGGFQKGHFSATIANLPGQKIALPDRGYDSWVVVNRVLTFYEQSKKILK</sequence>
<gene>
    <name evidence="9" type="ORF">NEF87_001156</name>
</gene>
<evidence type="ECO:0000313" key="9">
    <source>
        <dbReference type="EMBL" id="UYP44871.1"/>
    </source>
</evidence>
<evidence type="ECO:0000256" key="6">
    <source>
        <dbReference type="ARBA" id="ARBA00022691"/>
    </source>
</evidence>
<keyword evidence="5 9" id="KW-0808">Transferase</keyword>
<dbReference type="EMBL" id="CP104013">
    <property type="protein sequence ID" value="UYP44871.1"/>
    <property type="molecule type" value="Genomic_DNA"/>
</dbReference>
<evidence type="ECO:0000256" key="4">
    <source>
        <dbReference type="ARBA" id="ARBA00022603"/>
    </source>
</evidence>
<dbReference type="InterPro" id="IPR029028">
    <property type="entry name" value="Alpha/beta_knot_MTases"/>
</dbReference>
<keyword evidence="8" id="KW-0694">RNA-binding</keyword>
<dbReference type="Pfam" id="PF03587">
    <property type="entry name" value="EMG1"/>
    <property type="match status" value="1"/>
</dbReference>
<accession>A0ABY6HN67</accession>
<keyword evidence="4 9" id="KW-0489">Methyltransferase</keyword>
<dbReference type="SUPFAM" id="SSF75217">
    <property type="entry name" value="alpha/beta knot"/>
    <property type="match status" value="1"/>
</dbReference>
<keyword evidence="6" id="KW-0949">S-adenosyl-L-methionine</keyword>
<proteinExistence type="inferred from homology"/>
<dbReference type="PANTHER" id="PTHR12636">
    <property type="entry name" value="NEP1/MRA1"/>
    <property type="match status" value="1"/>
</dbReference>
<dbReference type="Gene3D" id="3.40.1280.10">
    <property type="match status" value="1"/>
</dbReference>
<dbReference type="InterPro" id="IPR005304">
    <property type="entry name" value="Rbsml_bgen_MeTrfase_EMG1/NEP1"/>
</dbReference>
<evidence type="ECO:0000256" key="1">
    <source>
        <dbReference type="ARBA" id="ARBA00008115"/>
    </source>
</evidence>
<dbReference type="Proteomes" id="UP001208689">
    <property type="component" value="Chromosome"/>
</dbReference>
<keyword evidence="10" id="KW-1185">Reference proteome</keyword>